<feature type="compositionally biased region" description="Polar residues" evidence="1">
    <location>
        <begin position="127"/>
        <end position="140"/>
    </location>
</feature>
<comment type="caution">
    <text evidence="2">The sequence shown here is derived from an EMBL/GenBank/DDBJ whole genome shotgun (WGS) entry which is preliminary data.</text>
</comment>
<gene>
    <name evidence="2" type="ORF">Pyn_37814</name>
</gene>
<evidence type="ECO:0000313" key="2">
    <source>
        <dbReference type="EMBL" id="PQM39621.1"/>
    </source>
</evidence>
<feature type="compositionally biased region" description="Basic and acidic residues" evidence="1">
    <location>
        <begin position="156"/>
        <end position="168"/>
    </location>
</feature>
<evidence type="ECO:0000256" key="1">
    <source>
        <dbReference type="SAM" id="MobiDB-lite"/>
    </source>
</evidence>
<feature type="compositionally biased region" description="Basic and acidic residues" evidence="1">
    <location>
        <begin position="75"/>
        <end position="91"/>
    </location>
</feature>
<dbReference type="Proteomes" id="UP000250321">
    <property type="component" value="Unassembled WGS sequence"/>
</dbReference>
<dbReference type="EMBL" id="PJQY01003173">
    <property type="protein sequence ID" value="PQM39621.1"/>
    <property type="molecule type" value="Genomic_DNA"/>
</dbReference>
<proteinExistence type="predicted"/>
<keyword evidence="3" id="KW-1185">Reference proteome</keyword>
<evidence type="ECO:0000313" key="3">
    <source>
        <dbReference type="Proteomes" id="UP000250321"/>
    </source>
</evidence>
<dbReference type="AlphaFoldDB" id="A0A314UQE5"/>
<organism evidence="2 3">
    <name type="scientific">Prunus yedoensis var. nudiflora</name>
    <dbReference type="NCBI Taxonomy" id="2094558"/>
    <lineage>
        <taxon>Eukaryota</taxon>
        <taxon>Viridiplantae</taxon>
        <taxon>Streptophyta</taxon>
        <taxon>Embryophyta</taxon>
        <taxon>Tracheophyta</taxon>
        <taxon>Spermatophyta</taxon>
        <taxon>Magnoliopsida</taxon>
        <taxon>eudicotyledons</taxon>
        <taxon>Gunneridae</taxon>
        <taxon>Pentapetalae</taxon>
        <taxon>rosids</taxon>
        <taxon>fabids</taxon>
        <taxon>Rosales</taxon>
        <taxon>Rosaceae</taxon>
        <taxon>Amygdaloideae</taxon>
        <taxon>Amygdaleae</taxon>
        <taxon>Prunus</taxon>
    </lineage>
</organism>
<protein>
    <submittedName>
        <fullName evidence="2">Uncharacterized protein</fullName>
    </submittedName>
</protein>
<feature type="region of interest" description="Disordered" evidence="1">
    <location>
        <begin position="36"/>
        <end position="170"/>
    </location>
</feature>
<feature type="compositionally biased region" description="Polar residues" evidence="1">
    <location>
        <begin position="63"/>
        <end position="74"/>
    </location>
</feature>
<dbReference type="OrthoDB" id="10528545at2759"/>
<feature type="compositionally biased region" description="Basic and acidic residues" evidence="1">
    <location>
        <begin position="47"/>
        <end position="61"/>
    </location>
</feature>
<accession>A0A314UQE5</accession>
<name>A0A314UQE5_PRUYE</name>
<reference evidence="2 3" key="1">
    <citation type="submission" date="2018-02" db="EMBL/GenBank/DDBJ databases">
        <title>Draft genome of wild Prunus yedoensis var. nudiflora.</title>
        <authorList>
            <person name="Baek S."/>
            <person name="Kim J.-H."/>
            <person name="Choi K."/>
            <person name="Kim G.-B."/>
            <person name="Cho A."/>
            <person name="Jang H."/>
            <person name="Shin C.-H."/>
            <person name="Yu H.-J."/>
            <person name="Mun J.-H."/>
        </authorList>
    </citation>
    <scope>NUCLEOTIDE SEQUENCE [LARGE SCALE GENOMIC DNA]</scope>
    <source>
        <strain evidence="3">cv. Jeju island</strain>
        <tissue evidence="2">Leaf</tissue>
    </source>
</reference>
<sequence>MSHENFQMLSALQQRKNKRVVLKSVTRCKLLAASAQSQALNARRLQRKELSREGSKGKEMGHLTSNSLSSQRISRGSEQRDENGRSKEENGKVNLTETKKRGNLAGKEPNGVQTKTRRNWKRLARESVSNNSSHDQTTPWVQIGGKRSGEPVMEGEASKHKKVDEGKSNEIAMYESVVGPEMMAHHEK</sequence>